<proteinExistence type="predicted"/>
<name>A0A1G6P337_9BACT</name>
<dbReference type="STRING" id="1640674.SAMN05216323_10486"/>
<gene>
    <name evidence="1" type="ORF">SAMN05216323_10486</name>
</gene>
<keyword evidence="2" id="KW-1185">Reference proteome</keyword>
<dbReference type="SUPFAM" id="SSF50475">
    <property type="entry name" value="FMN-binding split barrel"/>
    <property type="match status" value="1"/>
</dbReference>
<protein>
    <submittedName>
        <fullName evidence="1">Uncharacterized protein</fullName>
    </submittedName>
</protein>
<organism evidence="1 2">
    <name type="scientific">Williamwhitmania taraxaci</name>
    <dbReference type="NCBI Taxonomy" id="1640674"/>
    <lineage>
        <taxon>Bacteria</taxon>
        <taxon>Pseudomonadati</taxon>
        <taxon>Bacteroidota</taxon>
        <taxon>Bacteroidia</taxon>
        <taxon>Bacteroidales</taxon>
        <taxon>Williamwhitmaniaceae</taxon>
        <taxon>Williamwhitmania</taxon>
    </lineage>
</organism>
<sequence length="142" mass="16335">MAVLDPRVVEFIHEHYVLTLATSFEEEPYCTSCFFSFLDEENSFVVLSDKDTRHIRDASHNIFVAGTIHNEARSYDQVRGVQYQGILIEPTGELFQKARKAYLTKFPTAVISTSTLWLIDLTFVKMTDIKLGNGKKILWKKL</sequence>
<dbReference type="OrthoDB" id="663512at2"/>
<evidence type="ECO:0000313" key="1">
    <source>
        <dbReference type="EMBL" id="SDC74361.1"/>
    </source>
</evidence>
<dbReference type="Proteomes" id="UP000199452">
    <property type="component" value="Unassembled WGS sequence"/>
</dbReference>
<reference evidence="1 2" key="1">
    <citation type="submission" date="2016-09" db="EMBL/GenBank/DDBJ databases">
        <authorList>
            <person name="Capua I."/>
            <person name="De Benedictis P."/>
            <person name="Joannis T."/>
            <person name="Lombin L.H."/>
            <person name="Cattoli G."/>
        </authorList>
    </citation>
    <scope>NUCLEOTIDE SEQUENCE [LARGE SCALE GENOMIC DNA]</scope>
    <source>
        <strain evidence="1 2">A7P-90m</strain>
    </source>
</reference>
<dbReference type="AlphaFoldDB" id="A0A1G6P337"/>
<evidence type="ECO:0000313" key="2">
    <source>
        <dbReference type="Proteomes" id="UP000199452"/>
    </source>
</evidence>
<dbReference type="InterPro" id="IPR012349">
    <property type="entry name" value="Split_barrel_FMN-bd"/>
</dbReference>
<dbReference type="Gene3D" id="2.30.110.10">
    <property type="entry name" value="Electron Transport, Fmn-binding Protein, Chain A"/>
    <property type="match status" value="1"/>
</dbReference>
<dbReference type="EMBL" id="FMYP01000048">
    <property type="protein sequence ID" value="SDC74361.1"/>
    <property type="molecule type" value="Genomic_DNA"/>
</dbReference>
<accession>A0A1G6P337</accession>
<dbReference type="RefSeq" id="WP_092439393.1">
    <property type="nucleotide sequence ID" value="NZ_FMYP01000048.1"/>
</dbReference>